<dbReference type="RefSeq" id="WP_023042508.1">
    <property type="nucleotide sequence ID" value="NZ_CP119159.1"/>
</dbReference>
<evidence type="ECO:0000259" key="1">
    <source>
        <dbReference type="Pfam" id="PF06114"/>
    </source>
</evidence>
<gene>
    <name evidence="2" type="ORF">P0D81_04840</name>
</gene>
<feature type="domain" description="IrrE N-terminal-like" evidence="1">
    <location>
        <begin position="26"/>
        <end position="112"/>
    </location>
</feature>
<dbReference type="InterPro" id="IPR010359">
    <property type="entry name" value="IrrE_HExxH"/>
</dbReference>
<dbReference type="Proteomes" id="UP001221642">
    <property type="component" value="Chromosome"/>
</dbReference>
<evidence type="ECO:0000313" key="3">
    <source>
        <dbReference type="Proteomes" id="UP001221642"/>
    </source>
</evidence>
<evidence type="ECO:0000313" key="2">
    <source>
        <dbReference type="EMBL" id="WEH23352.1"/>
    </source>
</evidence>
<proteinExistence type="predicted"/>
<dbReference type="AlphaFoldDB" id="A0ABD7XGH3"/>
<dbReference type="Gene3D" id="1.10.10.2910">
    <property type="match status" value="1"/>
</dbReference>
<dbReference type="Pfam" id="PF06114">
    <property type="entry name" value="Peptidase_M78"/>
    <property type="match status" value="1"/>
</dbReference>
<reference evidence="2 3" key="1">
    <citation type="submission" date="2023-02" db="EMBL/GenBank/DDBJ databases">
        <title>Results of the 2020 Genomic Proficiency Test for the network of European Union Reference Laboratory for Antimicrobial Resistance assessing whole genome sequencing capacities.</title>
        <authorList>
            <person name="Hoffmann M."/>
            <person name="Luo Y."/>
            <person name="Sorensen L.H."/>
            <person name="Pedersen S.K."/>
            <person name="Hendriksen R.S."/>
        </authorList>
    </citation>
    <scope>NUCLEOTIDE SEQUENCE [LARGE SCALE GENOMIC DNA]</scope>
    <source>
        <strain evidence="2 3">GENOMIC22-006</strain>
    </source>
</reference>
<dbReference type="EMBL" id="CP119159">
    <property type="protein sequence ID" value="WEH23352.1"/>
    <property type="molecule type" value="Genomic_DNA"/>
</dbReference>
<organism evidence="2 3">
    <name type="scientific">Enterococcus faecalis</name>
    <name type="common">Streptococcus faecalis</name>
    <dbReference type="NCBI Taxonomy" id="1351"/>
    <lineage>
        <taxon>Bacteria</taxon>
        <taxon>Bacillati</taxon>
        <taxon>Bacillota</taxon>
        <taxon>Bacilli</taxon>
        <taxon>Lactobacillales</taxon>
        <taxon>Enterococcaceae</taxon>
        <taxon>Enterococcus</taxon>
    </lineage>
</organism>
<name>A0ABD7XGH3_ENTFL</name>
<protein>
    <submittedName>
        <fullName evidence="2">ImmA/IrrE family metallo-endopeptidase</fullName>
    </submittedName>
</protein>
<accession>A0ABD7XGH3</accession>
<sequence>MYLPQIDEKINKLVKLYQTRDPYRLAKELKILILEEPLGEIYGYYSMFNQIKIIHINSELSDVEKRVTCSHELGHCIFHPKENTPKLSKNTLVSELKIEKEANYFATHLILDPTIEGFEYMSKYEKLTCFGLPNEFDRFL</sequence>